<dbReference type="GO" id="GO:0009279">
    <property type="term" value="C:cell outer membrane"/>
    <property type="evidence" value="ECO:0007669"/>
    <property type="project" value="UniProtKB-SubCell"/>
</dbReference>
<dbReference type="SUPFAM" id="SSF49464">
    <property type="entry name" value="Carboxypeptidase regulatory domain-like"/>
    <property type="match status" value="1"/>
</dbReference>
<comment type="caution">
    <text evidence="10">The sequence shown here is derived from an EMBL/GenBank/DDBJ whole genome shotgun (WGS) entry which is preliminary data.</text>
</comment>
<dbReference type="RefSeq" id="WP_130544397.1">
    <property type="nucleotide sequence ID" value="NZ_CP042431.1"/>
</dbReference>
<dbReference type="Gene3D" id="2.40.170.20">
    <property type="entry name" value="TonB-dependent receptor, beta-barrel domain"/>
    <property type="match status" value="1"/>
</dbReference>
<evidence type="ECO:0000256" key="3">
    <source>
        <dbReference type="ARBA" id="ARBA00022452"/>
    </source>
</evidence>
<dbReference type="Gene3D" id="2.170.130.10">
    <property type="entry name" value="TonB-dependent receptor, plug domain"/>
    <property type="match status" value="1"/>
</dbReference>
<keyword evidence="6 7" id="KW-0998">Cell outer membrane</keyword>
<evidence type="ECO:0000256" key="4">
    <source>
        <dbReference type="ARBA" id="ARBA00022692"/>
    </source>
</evidence>
<evidence type="ECO:0000256" key="8">
    <source>
        <dbReference type="SAM" id="SignalP"/>
    </source>
</evidence>
<dbReference type="NCBIfam" id="TIGR04056">
    <property type="entry name" value="OMP_RagA_SusC"/>
    <property type="match status" value="1"/>
</dbReference>
<keyword evidence="5 7" id="KW-0472">Membrane</keyword>
<comment type="similarity">
    <text evidence="7">Belongs to the TonB-dependent receptor family.</text>
</comment>
<dbReference type="InterPro" id="IPR012910">
    <property type="entry name" value="Plug_dom"/>
</dbReference>
<dbReference type="InterPro" id="IPR023996">
    <property type="entry name" value="TonB-dep_OMP_SusC/RagA"/>
</dbReference>
<keyword evidence="11" id="KW-1185">Reference proteome</keyword>
<dbReference type="Gene3D" id="2.60.40.1120">
    <property type="entry name" value="Carboxypeptidase-like, regulatory domain"/>
    <property type="match status" value="1"/>
</dbReference>
<gene>
    <name evidence="10" type="ORF">EV199_5922</name>
</gene>
<evidence type="ECO:0000256" key="7">
    <source>
        <dbReference type="PROSITE-ProRule" id="PRU01360"/>
    </source>
</evidence>
<keyword evidence="2 7" id="KW-0813">Transport</keyword>
<keyword evidence="3 7" id="KW-1134">Transmembrane beta strand</keyword>
<evidence type="ECO:0000313" key="10">
    <source>
        <dbReference type="EMBL" id="RZS65166.1"/>
    </source>
</evidence>
<organism evidence="10 11">
    <name type="scientific">Pseudobacter ginsenosidimutans</name>
    <dbReference type="NCBI Taxonomy" id="661488"/>
    <lineage>
        <taxon>Bacteria</taxon>
        <taxon>Pseudomonadati</taxon>
        <taxon>Bacteroidota</taxon>
        <taxon>Chitinophagia</taxon>
        <taxon>Chitinophagales</taxon>
        <taxon>Chitinophagaceae</taxon>
        <taxon>Pseudobacter</taxon>
    </lineage>
</organism>
<evidence type="ECO:0000256" key="6">
    <source>
        <dbReference type="ARBA" id="ARBA00023237"/>
    </source>
</evidence>
<dbReference type="PROSITE" id="PS52016">
    <property type="entry name" value="TONB_DEPENDENT_REC_3"/>
    <property type="match status" value="1"/>
</dbReference>
<dbReference type="InterPro" id="IPR023997">
    <property type="entry name" value="TonB-dep_OMP_SusC/RagA_CS"/>
</dbReference>
<feature type="signal peptide" evidence="8">
    <location>
        <begin position="1"/>
        <end position="20"/>
    </location>
</feature>
<evidence type="ECO:0000313" key="11">
    <source>
        <dbReference type="Proteomes" id="UP000293874"/>
    </source>
</evidence>
<reference evidence="10 11" key="1">
    <citation type="submission" date="2019-02" db="EMBL/GenBank/DDBJ databases">
        <title>Genomic Encyclopedia of Type Strains, Phase IV (KMG-IV): sequencing the most valuable type-strain genomes for metagenomic binning, comparative biology and taxonomic classification.</title>
        <authorList>
            <person name="Goeker M."/>
        </authorList>
    </citation>
    <scope>NUCLEOTIDE SEQUENCE [LARGE SCALE GENOMIC DNA]</scope>
    <source>
        <strain evidence="10 11">DSM 18116</strain>
    </source>
</reference>
<dbReference type="AlphaFoldDB" id="A0A4Q7MAZ6"/>
<evidence type="ECO:0000256" key="5">
    <source>
        <dbReference type="ARBA" id="ARBA00023136"/>
    </source>
</evidence>
<accession>A0A4Q7MAZ6</accession>
<dbReference type="Pfam" id="PF07715">
    <property type="entry name" value="Plug"/>
    <property type="match status" value="1"/>
</dbReference>
<dbReference type="InterPro" id="IPR008969">
    <property type="entry name" value="CarboxyPept-like_regulatory"/>
</dbReference>
<feature type="domain" description="TonB-dependent receptor plug" evidence="9">
    <location>
        <begin position="204"/>
        <end position="316"/>
    </location>
</feature>
<dbReference type="InterPro" id="IPR037066">
    <property type="entry name" value="Plug_dom_sf"/>
</dbReference>
<dbReference type="InterPro" id="IPR036942">
    <property type="entry name" value="Beta-barrel_TonB_sf"/>
</dbReference>
<name>A0A4Q7MAZ6_9BACT</name>
<dbReference type="OrthoDB" id="9768177at2"/>
<dbReference type="SUPFAM" id="SSF56935">
    <property type="entry name" value="Porins"/>
    <property type="match status" value="1"/>
</dbReference>
<comment type="subcellular location">
    <subcellularLocation>
        <location evidence="1 7">Cell outer membrane</location>
        <topology evidence="1 7">Multi-pass membrane protein</topology>
    </subcellularLocation>
</comment>
<evidence type="ECO:0000256" key="2">
    <source>
        <dbReference type="ARBA" id="ARBA00022448"/>
    </source>
</evidence>
<evidence type="ECO:0000256" key="1">
    <source>
        <dbReference type="ARBA" id="ARBA00004571"/>
    </source>
</evidence>
<protein>
    <submittedName>
        <fullName evidence="10">TonB-linked SusC/RagA family outer membrane protein</fullName>
    </submittedName>
</protein>
<evidence type="ECO:0000259" key="9">
    <source>
        <dbReference type="Pfam" id="PF07715"/>
    </source>
</evidence>
<feature type="chain" id="PRO_5020376880" evidence="8">
    <location>
        <begin position="21"/>
        <end position="1175"/>
    </location>
</feature>
<dbReference type="NCBIfam" id="TIGR04057">
    <property type="entry name" value="SusC_RagA_signa"/>
    <property type="match status" value="1"/>
</dbReference>
<dbReference type="Proteomes" id="UP000293874">
    <property type="component" value="Unassembled WGS sequence"/>
</dbReference>
<dbReference type="EMBL" id="SGXA01000006">
    <property type="protein sequence ID" value="RZS65166.1"/>
    <property type="molecule type" value="Genomic_DNA"/>
</dbReference>
<sequence length="1175" mass="132325">MKKFLALTIPGMLLMLTTAAQYISLSVKEQPISIVFREIEKQTDYRFVYVMDALEGAQPVSLKTDRMPILDLLKKLFGPQPLRYEVSGKTIIVNKRKTENDTNPAGSNDLLDLKGKVLNEKGDPVIGATVAVKGSERSTATTLDGSFTLRGVQKRAVIIVSNIGFESRSIKLSGDAEITVVLKLSPTEMKEVVVMNTGYQQLPKERATGSFEQISEKKFNQRFSTGILNRLEGLSSTILMDRRFLSPGSYKLEKGNISIRGLSTITETIKSPLIIVNNFPYEGDLESINPNDVESITVLRDAAAASIWGARAGNGVIVITTKKGNYKQAARVTVNSNLMVMNKPDLFYMPYMSSRDFIDVERMLFANGKYDNDINPGNQMRPAISPVIEILASQKNGSITEERANQMIDSLSHFDVRNDFSKYVYRSAVTQQYAVNLSGGSQNMKYALSAGFDKELLTLIGNDTRRITLRSDNAYMPAKNLEIHLAVNVASALYNNNAIGEFGSGAWNYFNQYPSKLLYPYASLADEEGRPRSIPRNYRMSYINSLQVPGLLNWEYKPLDEIRLADNATKKLDLLLEAGINYKIIDGLQLNVNFQHQVANVNMDRHHSLETYYARNQINLFSRWEGDKLVNRIPRGGIFFQSEGRVQSTVGRAQINFQRTFKEKHQLVMLAASEIKDAKEESTSWTTYGYNKQTYSSALVNYDTLYSLFDGLEYGMGRILANQGFTGFTNRFISFLMNASYIFDNRITITGSARRDASNLFGVETNNRWQPLWSVGASWELSREGFYRSDLIPFLKLRATYGTRGNVNNQLSKIVTIVREPAMFSPLNIPFATIVSPSDPSLRWETAADLNLGLDFKLKNNRLTGTLEYFHRKAIDLVYHALVDPSTGLSSVQKNSASLSTKGWQVELGSVVLNGPFQWTSSLALNYTSSKITDYQIDDKGRTASGVIRSGVGLLMLRGKDPYGLFSFPFAGLDPENGDPRGYIGDKISKDYYALLQQAADTTRLVYHGSAIPRYYGNFLNTFSWKGFSLAVNVLYKLGFFVRKNGVTYETLFDNGIIQPEMEKRWRQKGDELFTNVPSMIYPIQDSYRDQFYNNSEANVIRGDNIRLQYVRLSYQVNKPVFGAKFIQSLELSCSANDLGFIWRASKDRLDPEFFGSEGRYLLPKNYTVGCRITF</sequence>
<dbReference type="InterPro" id="IPR039426">
    <property type="entry name" value="TonB-dep_rcpt-like"/>
</dbReference>
<keyword evidence="4 7" id="KW-0812">Transmembrane</keyword>
<proteinExistence type="inferred from homology"/>
<dbReference type="Pfam" id="PF13715">
    <property type="entry name" value="CarbopepD_reg_2"/>
    <property type="match status" value="1"/>
</dbReference>
<keyword evidence="8" id="KW-0732">Signal</keyword>